<comment type="caution">
    <text evidence="2">The sequence shown here is derived from an EMBL/GenBank/DDBJ whole genome shotgun (WGS) entry which is preliminary data.</text>
</comment>
<reference evidence="2 3" key="1">
    <citation type="journal article" date="2020" name="J. Phycol.">
        <title>Comparative genome analysis reveals Cyanidiococcus gen. nov., a new extremophilic red algal genus sister to Cyanidioschyzon (Cyanidioschyzonaceae, Rhodophyta).</title>
        <authorList>
            <person name="Liu S.-L."/>
            <person name="Chiang Y.-R."/>
            <person name="Yoon H.S."/>
            <person name="Fu H.-Y."/>
        </authorList>
    </citation>
    <scope>NUCLEOTIDE SEQUENCE [LARGE SCALE GENOMIC DNA]</scope>
    <source>
        <strain evidence="2 3">THAL066</strain>
    </source>
</reference>
<gene>
    <name evidence="2" type="ORF">F1559_002397</name>
</gene>
<keyword evidence="3" id="KW-1185">Reference proteome</keyword>
<evidence type="ECO:0000256" key="1">
    <source>
        <dbReference type="SAM" id="MobiDB-lite"/>
    </source>
</evidence>
<dbReference type="OrthoDB" id="10652378at2759"/>
<organism evidence="2 3">
    <name type="scientific">Cyanidiococcus yangmingshanensis</name>
    <dbReference type="NCBI Taxonomy" id="2690220"/>
    <lineage>
        <taxon>Eukaryota</taxon>
        <taxon>Rhodophyta</taxon>
        <taxon>Bangiophyceae</taxon>
        <taxon>Cyanidiales</taxon>
        <taxon>Cyanidiaceae</taxon>
        <taxon>Cyanidiococcus</taxon>
    </lineage>
</organism>
<evidence type="ECO:0000313" key="3">
    <source>
        <dbReference type="Proteomes" id="UP000530660"/>
    </source>
</evidence>
<evidence type="ECO:0000313" key="2">
    <source>
        <dbReference type="EMBL" id="KAF6001967.1"/>
    </source>
</evidence>
<name>A0A7J7IHH3_9RHOD</name>
<accession>A0A7J7IHH3</accession>
<feature type="region of interest" description="Disordered" evidence="1">
    <location>
        <begin position="169"/>
        <end position="196"/>
    </location>
</feature>
<dbReference type="EMBL" id="VWRR01000012">
    <property type="protein sequence ID" value="KAF6001967.1"/>
    <property type="molecule type" value="Genomic_DNA"/>
</dbReference>
<protein>
    <submittedName>
        <fullName evidence="2">Uncharacterized protein</fullName>
    </submittedName>
</protein>
<dbReference type="Proteomes" id="UP000530660">
    <property type="component" value="Unassembled WGS sequence"/>
</dbReference>
<proteinExistence type="predicted"/>
<sequence>MQSVAGLETKLERFLETAVHGQILQALRQIRRLYLRRTADPHTLWRKMARAHHDLLFAGSLLRLVIKAVLAQGDAERAVREQRLISLIEQSMNRCVVRGHHRRRGDERLDTTAERTIAEQVGAQFEQRMAQAQQAAAAKTTALAVREHERSTRKLQKLAWQMALARHALETKTGQPPRAQKSSLKKAGKERRGSAARVTFLLDNKKVHLPA</sequence>
<dbReference type="AlphaFoldDB" id="A0A7J7IHH3"/>